<dbReference type="EMBL" id="LXEW01000008">
    <property type="protein sequence ID" value="OAT54709.1"/>
    <property type="molecule type" value="Genomic_DNA"/>
</dbReference>
<dbReference type="PANTHER" id="PTHR37625">
    <property type="entry name" value="OUTER MEMBRANE LIPOPROTEIN-RELATED"/>
    <property type="match status" value="1"/>
</dbReference>
<dbReference type="Proteomes" id="UP000078224">
    <property type="component" value="Unassembled WGS sequence"/>
</dbReference>
<dbReference type="NCBIfam" id="TIGR03352">
    <property type="entry name" value="VI_chp_3"/>
    <property type="match status" value="1"/>
</dbReference>
<keyword evidence="2" id="KW-1185">Reference proteome</keyword>
<dbReference type="AlphaFoldDB" id="A0A1B7K3I5"/>
<name>A0A1B7K3I5_9GAMM</name>
<dbReference type="InterPro" id="IPR038706">
    <property type="entry name" value="Type_VI_SciN-like_sf"/>
</dbReference>
<accession>A0A1B7K3I5</accession>
<dbReference type="Gene3D" id="2.60.40.4150">
    <property type="entry name" value="Type VI secretion system, lipoprotein SciN"/>
    <property type="match status" value="1"/>
</dbReference>
<evidence type="ECO:0000313" key="1">
    <source>
        <dbReference type="EMBL" id="OAT54709.1"/>
    </source>
</evidence>
<proteinExistence type="predicted"/>
<keyword evidence="1" id="KW-0449">Lipoprotein</keyword>
<dbReference type="PATRIC" id="fig|1354272.4.peg.263"/>
<evidence type="ECO:0000313" key="2">
    <source>
        <dbReference type="Proteomes" id="UP000078224"/>
    </source>
</evidence>
<reference evidence="1 2" key="1">
    <citation type="submission" date="2016-04" db="EMBL/GenBank/DDBJ databases">
        <title>ATOL: Assembling a taxonomically balanced genome-scale reconstruction of the evolutionary history of the Enterobacteriaceae.</title>
        <authorList>
            <person name="Plunkett G.III."/>
            <person name="Neeno-Eckwall E.C."/>
            <person name="Glasner J.D."/>
            <person name="Perna N.T."/>
        </authorList>
    </citation>
    <scope>NUCLEOTIDE SEQUENCE [LARGE SCALE GENOMIC DNA]</scope>
    <source>
        <strain evidence="1 2">ATCC 35613</strain>
    </source>
</reference>
<sequence length="194" mass="21676">MLTIDSKKNHSSVKPFTRGIQSTRHAFLLMAVLGLTGCGLTQTIGDGTSNIAKSIFYKQIKVVHLDFVARDALNTNDNGVSLSTIIRVYQLKNADNFNDTDYPSLFAEDSEVLKSSLLAQKDLRIRPGESISLDMPMEEGAEFVAIAVMFHDPDLITDDWRVVIPKKRLLPDDPRRLVLSEHTMTLNPLGDYKL</sequence>
<dbReference type="Pfam" id="PF12790">
    <property type="entry name" value="T6SS-SciN"/>
    <property type="match status" value="1"/>
</dbReference>
<protein>
    <submittedName>
        <fullName evidence="1">Putative lipoprotein</fullName>
    </submittedName>
</protein>
<gene>
    <name evidence="1" type="ORF">M998_0253</name>
</gene>
<dbReference type="PANTHER" id="PTHR37625:SF4">
    <property type="entry name" value="OUTER MEMBRANE LIPOPROTEIN"/>
    <property type="match status" value="1"/>
</dbReference>
<organism evidence="1 2">
    <name type="scientific">Providencia heimbachae ATCC 35613</name>
    <dbReference type="NCBI Taxonomy" id="1354272"/>
    <lineage>
        <taxon>Bacteria</taxon>
        <taxon>Pseudomonadati</taxon>
        <taxon>Pseudomonadota</taxon>
        <taxon>Gammaproteobacteria</taxon>
        <taxon>Enterobacterales</taxon>
        <taxon>Morganellaceae</taxon>
        <taxon>Providencia</taxon>
    </lineage>
</organism>
<comment type="caution">
    <text evidence="1">The sequence shown here is derived from an EMBL/GenBank/DDBJ whole genome shotgun (WGS) entry which is preliminary data.</text>
</comment>
<dbReference type="InterPro" id="IPR017734">
    <property type="entry name" value="T6SS_SciN"/>
</dbReference>
<dbReference type="OrthoDB" id="7021080at2"/>
<dbReference type="RefSeq" id="WP_073890182.1">
    <property type="nucleotide sequence ID" value="NZ_LXEW01000008.1"/>
</dbReference>